<reference evidence="2 3" key="1">
    <citation type="submission" date="2020-04" db="EMBL/GenBank/DDBJ databases">
        <title>Azohydromonas sp. isolated from soil.</title>
        <authorList>
            <person name="Dahal R.H."/>
        </authorList>
    </citation>
    <scope>NUCLEOTIDE SEQUENCE [LARGE SCALE GENOMIC DNA]</scope>
    <source>
        <strain evidence="2 3">G-1-1-14</strain>
    </source>
</reference>
<gene>
    <name evidence="2" type="ORF">HHL10_17915</name>
</gene>
<dbReference type="Pfam" id="PF07589">
    <property type="entry name" value="PEP-CTERM"/>
    <property type="match status" value="1"/>
</dbReference>
<feature type="domain" description="Ice-binding protein C-terminal" evidence="1">
    <location>
        <begin position="148"/>
        <end position="171"/>
    </location>
</feature>
<evidence type="ECO:0000313" key="3">
    <source>
        <dbReference type="Proteomes" id="UP000574067"/>
    </source>
</evidence>
<accession>A0A848FFD3</accession>
<keyword evidence="3" id="KW-1185">Reference proteome</keyword>
<protein>
    <submittedName>
        <fullName evidence="2">PEP-CTERM sorting domain-containing protein</fullName>
    </submittedName>
</protein>
<sequence>MTVSPLPRVSERPTTFTVVDLNNENQLLASATIQGSDGQIRSGYVIYDDGRYRPLNPSGSIRGALTARAFNDQGAVVGLKFVGPNRDRAHAIVWRDGTTRDLNDFMAPDPSGATWELIDAWDINERGQIVGIGRLGDVTNARGFIATPVPEPGGWALLLAGLGVLGWKARRAGPARS</sequence>
<dbReference type="AlphaFoldDB" id="A0A848FFD3"/>
<evidence type="ECO:0000259" key="1">
    <source>
        <dbReference type="Pfam" id="PF07589"/>
    </source>
</evidence>
<proteinExistence type="predicted"/>
<dbReference type="Proteomes" id="UP000574067">
    <property type="component" value="Unassembled WGS sequence"/>
</dbReference>
<organism evidence="2 3">
    <name type="scientific">Azohydromonas caseinilytica</name>
    <dbReference type="NCBI Taxonomy" id="2728836"/>
    <lineage>
        <taxon>Bacteria</taxon>
        <taxon>Pseudomonadati</taxon>
        <taxon>Pseudomonadota</taxon>
        <taxon>Betaproteobacteria</taxon>
        <taxon>Burkholderiales</taxon>
        <taxon>Sphaerotilaceae</taxon>
        <taxon>Azohydromonas</taxon>
    </lineage>
</organism>
<evidence type="ECO:0000313" key="2">
    <source>
        <dbReference type="EMBL" id="NML16860.1"/>
    </source>
</evidence>
<name>A0A848FFD3_9BURK</name>
<dbReference type="EMBL" id="JABBFW010000013">
    <property type="protein sequence ID" value="NML16860.1"/>
    <property type="molecule type" value="Genomic_DNA"/>
</dbReference>
<comment type="caution">
    <text evidence="2">The sequence shown here is derived from an EMBL/GenBank/DDBJ whole genome shotgun (WGS) entry which is preliminary data.</text>
</comment>
<dbReference type="NCBIfam" id="TIGR02595">
    <property type="entry name" value="PEP_CTERM"/>
    <property type="match status" value="1"/>
</dbReference>
<dbReference type="InterPro" id="IPR013424">
    <property type="entry name" value="Ice-binding_C"/>
</dbReference>